<dbReference type="CDD" id="cd05327">
    <property type="entry name" value="retinol-DH_like_SDR_c_like"/>
    <property type="match status" value="1"/>
</dbReference>
<dbReference type="Gene3D" id="3.40.50.720">
    <property type="entry name" value="NAD(P)-binding Rossmann-like Domain"/>
    <property type="match status" value="1"/>
</dbReference>
<accession>A0AAE8N6M9</accession>
<keyword evidence="4" id="KW-1185">Reference proteome</keyword>
<dbReference type="GO" id="GO:0016491">
    <property type="term" value="F:oxidoreductase activity"/>
    <property type="evidence" value="ECO:0007669"/>
    <property type="project" value="UniProtKB-KW"/>
</dbReference>
<dbReference type="PANTHER" id="PTHR24320:SF272">
    <property type="entry name" value="NAD(P)-BINDING ROSSMANN-FOLD SUPERFAMILY PROTEIN"/>
    <property type="match status" value="1"/>
</dbReference>
<comment type="caution">
    <text evidence="3">The sequence shown here is derived from an EMBL/GenBank/DDBJ whole genome shotgun (WGS) entry which is preliminary data.</text>
</comment>
<dbReference type="Proteomes" id="UP001187682">
    <property type="component" value="Unassembled WGS sequence"/>
</dbReference>
<dbReference type="AlphaFoldDB" id="A0AAE8N6M9"/>
<organism evidence="3 4">
    <name type="scientific">Cephalotrichum gorgonifer</name>
    <dbReference type="NCBI Taxonomy" id="2041049"/>
    <lineage>
        <taxon>Eukaryota</taxon>
        <taxon>Fungi</taxon>
        <taxon>Dikarya</taxon>
        <taxon>Ascomycota</taxon>
        <taxon>Pezizomycotina</taxon>
        <taxon>Sordariomycetes</taxon>
        <taxon>Hypocreomycetidae</taxon>
        <taxon>Microascales</taxon>
        <taxon>Microascaceae</taxon>
        <taxon>Cephalotrichum</taxon>
    </lineage>
</organism>
<keyword evidence="2" id="KW-0560">Oxidoreductase</keyword>
<dbReference type="SUPFAM" id="SSF51735">
    <property type="entry name" value="NAD(P)-binding Rossmann-fold domains"/>
    <property type="match status" value="1"/>
</dbReference>
<sequence length="338" mass="35841">MSRYADVYANPTHPGDARPTALDIIRDEGLVGKLTGKTALVTGGNAGIGIETVRALHAAGATVFLGARTVAKGEAAKADILASDPSNEAPIHVLEMSLDSLASVRAAAASLLSQTPSLNILICNAGVMATPEGRTSDGFETQFGTCHVGHFLLFSLLREALLAGSTPEFNSRVVTVSSIGHRVGPLVPDGDYNFEKTPYEPWRAYGQAKTANIFMANEIERRYGAKGLHGLSLHPGGIKSGLQVHVDPATMASWDESPEAWRSAAQGAATSVYAAVSKEWEGRGGRYLSNCVEMGPMDPNNSPISFADEGYAAWAYDEDAAKTLWKDSCRFVGVEDDL</sequence>
<dbReference type="EMBL" id="ONZQ02000015">
    <property type="protein sequence ID" value="SPO06288.1"/>
    <property type="molecule type" value="Genomic_DNA"/>
</dbReference>
<evidence type="ECO:0000313" key="3">
    <source>
        <dbReference type="EMBL" id="SPO06288.1"/>
    </source>
</evidence>
<dbReference type="InterPro" id="IPR002347">
    <property type="entry name" value="SDR_fam"/>
</dbReference>
<name>A0AAE8N6M9_9PEZI</name>
<dbReference type="PANTHER" id="PTHR24320">
    <property type="entry name" value="RETINOL DEHYDROGENASE"/>
    <property type="match status" value="1"/>
</dbReference>
<dbReference type="PRINTS" id="PR00081">
    <property type="entry name" value="GDHRDH"/>
</dbReference>
<evidence type="ECO:0000313" key="4">
    <source>
        <dbReference type="Proteomes" id="UP001187682"/>
    </source>
</evidence>
<gene>
    <name evidence="3" type="ORF">DNG_08977</name>
</gene>
<dbReference type="Pfam" id="PF00106">
    <property type="entry name" value="adh_short"/>
    <property type="match status" value="1"/>
</dbReference>
<proteinExistence type="inferred from homology"/>
<comment type="similarity">
    <text evidence="1">Belongs to the short-chain dehydrogenases/reductases (SDR) family.</text>
</comment>
<evidence type="ECO:0000256" key="1">
    <source>
        <dbReference type="ARBA" id="ARBA00006484"/>
    </source>
</evidence>
<reference evidence="3" key="1">
    <citation type="submission" date="2018-03" db="EMBL/GenBank/DDBJ databases">
        <authorList>
            <person name="Guldener U."/>
        </authorList>
    </citation>
    <scope>NUCLEOTIDE SEQUENCE</scope>
</reference>
<protein>
    <submittedName>
        <fullName evidence="3">Related to reductases</fullName>
    </submittedName>
</protein>
<dbReference type="InterPro" id="IPR036291">
    <property type="entry name" value="NAD(P)-bd_dom_sf"/>
</dbReference>
<evidence type="ECO:0000256" key="2">
    <source>
        <dbReference type="ARBA" id="ARBA00023002"/>
    </source>
</evidence>